<feature type="transmembrane region" description="Helical" evidence="1">
    <location>
        <begin position="205"/>
        <end position="223"/>
    </location>
</feature>
<sequence>MAILVLAGLYALLLPLGLGYWFLRFVRFCLRLTDDGPVAALTTWLGGLALLTVLLEAWSLAGPVHTGAHLAAAGAAATGLWQPATRQLLRRQWARARQLHGAVLALGGLLALVALAVATMPPINIDTGYYHAQSVRWLEEMGVVPGLANLELHIGFNSAWFVPEALFSWGRYVGSPLQVLNTVFFVLFGWYGLVGLDQLFKGRCGPADAVRFVLAAFAVFWLLDDLPSLSPDPAVTLLVFFALAQALALPPPRPGQPLGTGHAAVILLSVLAVTVKLSTLPLLLLALWWVGRSGALLNGRFMGVLSLLAVAIVAPWLARNYVISGYLVFPVTALDFFNPSWKFPLAELRLHQDYIREYARNSDFYNQISVHDKSWQFWLPLWWQQQYRANQVALLAVPLLLPGSLLLGRGQYRRGHLPQAPQVLVAGAVAVGGAAFWFGLAPAFRFGYGFLLALVALLLLPWLWAAARRGARPLAWGLALAAAGVLVASPVLIEYRHYIIAPALNRLEYADILHRLPAPADQAFVRSQFPRAFHNAFWEKKRRPLLERARLVRLLARSGGFRGYSGLDGLTGRSGLLGLPERLVWPAPYPVIAVQAVALAPGNPVWVLQNRADKIPWYAPFPFAARRRQYVARGPRLADGFAARVVPIRNWRREARW</sequence>
<feature type="transmembrane region" description="Helical" evidence="1">
    <location>
        <begin position="474"/>
        <end position="493"/>
    </location>
</feature>
<feature type="transmembrane region" description="Helical" evidence="1">
    <location>
        <begin position="174"/>
        <end position="193"/>
    </location>
</feature>
<gene>
    <name evidence="3" type="ORF">HNP98_003205</name>
</gene>
<feature type="transmembrane region" description="Helical" evidence="1">
    <location>
        <begin position="420"/>
        <end position="440"/>
    </location>
</feature>
<dbReference type="NCBIfam" id="NF047510">
    <property type="entry name" value="LIC_10190_fam"/>
    <property type="match status" value="1"/>
</dbReference>
<reference evidence="3 4" key="1">
    <citation type="submission" date="2020-05" db="EMBL/GenBank/DDBJ databases">
        <title>Genomic Encyclopedia of Type Strains, Phase IV (KMG-V): Genome sequencing to study the core and pangenomes of soil and plant-associated prokaryotes.</title>
        <authorList>
            <person name="Whitman W."/>
        </authorList>
    </citation>
    <scope>NUCLEOTIDE SEQUENCE [LARGE SCALE GENOMIC DNA]</scope>
    <source>
        <strain evidence="3 4">9A</strain>
    </source>
</reference>
<dbReference type="RefSeq" id="WP_173811137.1">
    <property type="nucleotide sequence ID" value="NZ_JABSNP010000016.1"/>
</dbReference>
<dbReference type="InterPro" id="IPR058065">
    <property type="entry name" value="LIC_10190-like"/>
</dbReference>
<dbReference type="Proteomes" id="UP000779507">
    <property type="component" value="Unassembled WGS sequence"/>
</dbReference>
<comment type="caution">
    <text evidence="3">The sequence shown here is derived from an EMBL/GenBank/DDBJ whole genome shotgun (WGS) entry which is preliminary data.</text>
</comment>
<evidence type="ECO:0000313" key="4">
    <source>
        <dbReference type="Proteomes" id="UP000779507"/>
    </source>
</evidence>
<feature type="transmembrane region" description="Helical" evidence="1">
    <location>
        <begin position="446"/>
        <end position="467"/>
    </location>
</feature>
<keyword evidence="1" id="KW-0812">Transmembrane</keyword>
<keyword evidence="4" id="KW-1185">Reference proteome</keyword>
<keyword evidence="1" id="KW-0472">Membrane</keyword>
<feature type="transmembrane region" description="Helical" evidence="1">
    <location>
        <begin position="102"/>
        <end position="123"/>
    </location>
</feature>
<protein>
    <recommendedName>
        <fullName evidence="2">DUF8201 domain-containing protein</fullName>
    </recommendedName>
</protein>
<feature type="transmembrane region" description="Helical" evidence="1">
    <location>
        <begin position="301"/>
        <end position="318"/>
    </location>
</feature>
<dbReference type="InterPro" id="IPR058514">
    <property type="entry name" value="DUF8201"/>
</dbReference>
<feature type="transmembrane region" description="Helical" evidence="1">
    <location>
        <begin position="38"/>
        <end position="58"/>
    </location>
</feature>
<feature type="transmembrane region" description="Helical" evidence="1">
    <location>
        <begin position="263"/>
        <end position="289"/>
    </location>
</feature>
<evidence type="ECO:0000313" key="3">
    <source>
        <dbReference type="EMBL" id="NRT20364.1"/>
    </source>
</evidence>
<proteinExistence type="predicted"/>
<evidence type="ECO:0000259" key="2">
    <source>
        <dbReference type="Pfam" id="PF26626"/>
    </source>
</evidence>
<organism evidence="3 4">
    <name type="scientific">Hymenobacter caeli</name>
    <dbReference type="NCBI Taxonomy" id="2735894"/>
    <lineage>
        <taxon>Bacteria</taxon>
        <taxon>Pseudomonadati</taxon>
        <taxon>Bacteroidota</taxon>
        <taxon>Cytophagia</taxon>
        <taxon>Cytophagales</taxon>
        <taxon>Hymenobacteraceae</taxon>
        <taxon>Hymenobacter</taxon>
    </lineage>
</organism>
<dbReference type="EMBL" id="JABSNP010000016">
    <property type="protein sequence ID" value="NRT20364.1"/>
    <property type="molecule type" value="Genomic_DNA"/>
</dbReference>
<accession>A0ABX2FV67</accession>
<evidence type="ECO:0000256" key="1">
    <source>
        <dbReference type="SAM" id="Phobius"/>
    </source>
</evidence>
<name>A0ABX2FV67_9BACT</name>
<dbReference type="Pfam" id="PF26626">
    <property type="entry name" value="DUF8201"/>
    <property type="match status" value="1"/>
</dbReference>
<feature type="transmembrane region" description="Helical" evidence="1">
    <location>
        <begin position="6"/>
        <end position="26"/>
    </location>
</feature>
<feature type="transmembrane region" description="Helical" evidence="1">
    <location>
        <begin position="389"/>
        <end position="408"/>
    </location>
</feature>
<feature type="domain" description="DUF8201" evidence="2">
    <location>
        <begin position="1"/>
        <end position="452"/>
    </location>
</feature>
<keyword evidence="1" id="KW-1133">Transmembrane helix</keyword>